<evidence type="ECO:0000313" key="2">
    <source>
        <dbReference type="EMBL" id="KAL1380421.1"/>
    </source>
</evidence>
<evidence type="ECO:0000256" key="1">
    <source>
        <dbReference type="SAM" id="MobiDB-lite"/>
    </source>
</evidence>
<reference evidence="2 3" key="1">
    <citation type="submission" date="2024-05" db="EMBL/GenBank/DDBJ databases">
        <title>Culex pipiens pipiens assembly and annotation.</title>
        <authorList>
            <person name="Alout H."/>
            <person name="Durand T."/>
        </authorList>
    </citation>
    <scope>NUCLEOTIDE SEQUENCE [LARGE SCALE GENOMIC DNA]</scope>
    <source>
        <strain evidence="2">HA-2024</strain>
        <tissue evidence="2">Whole body</tissue>
    </source>
</reference>
<protein>
    <submittedName>
        <fullName evidence="2">Uncharacterized protein</fullName>
    </submittedName>
</protein>
<feature type="region of interest" description="Disordered" evidence="1">
    <location>
        <begin position="19"/>
        <end position="55"/>
    </location>
</feature>
<comment type="caution">
    <text evidence="2">The sequence shown here is derived from an EMBL/GenBank/DDBJ whole genome shotgun (WGS) entry which is preliminary data.</text>
</comment>
<dbReference type="EMBL" id="JBEHCU010009145">
    <property type="protein sequence ID" value="KAL1380421.1"/>
    <property type="molecule type" value="Genomic_DNA"/>
</dbReference>
<dbReference type="AlphaFoldDB" id="A0ABD1CVG4"/>
<dbReference type="Proteomes" id="UP001562425">
    <property type="component" value="Unassembled WGS sequence"/>
</dbReference>
<organism evidence="2 3">
    <name type="scientific">Culex pipiens pipiens</name>
    <name type="common">Northern house mosquito</name>
    <dbReference type="NCBI Taxonomy" id="38569"/>
    <lineage>
        <taxon>Eukaryota</taxon>
        <taxon>Metazoa</taxon>
        <taxon>Ecdysozoa</taxon>
        <taxon>Arthropoda</taxon>
        <taxon>Hexapoda</taxon>
        <taxon>Insecta</taxon>
        <taxon>Pterygota</taxon>
        <taxon>Neoptera</taxon>
        <taxon>Endopterygota</taxon>
        <taxon>Diptera</taxon>
        <taxon>Nematocera</taxon>
        <taxon>Culicoidea</taxon>
        <taxon>Culicidae</taxon>
        <taxon>Culicinae</taxon>
        <taxon>Culicini</taxon>
        <taxon>Culex</taxon>
        <taxon>Culex</taxon>
    </lineage>
</organism>
<name>A0ABD1CVG4_CULPP</name>
<accession>A0ABD1CVG4</accession>
<gene>
    <name evidence="2" type="ORF">pipiens_014211</name>
</gene>
<evidence type="ECO:0000313" key="3">
    <source>
        <dbReference type="Proteomes" id="UP001562425"/>
    </source>
</evidence>
<keyword evidence="3" id="KW-1185">Reference proteome</keyword>
<sequence length="86" mass="9096">MSSSVFKVYEEDRDRNLLLPQEIGGSGLDDSSTTEDGNCPVEATSSSGSSSSGVVDERLKIDSNLVIVVGKDGSVHVDQKTLHSLL</sequence>
<proteinExistence type="predicted"/>
<feature type="non-terminal residue" evidence="2">
    <location>
        <position position="86"/>
    </location>
</feature>